<dbReference type="EMBL" id="JAHRIM010030031">
    <property type="protein sequence ID" value="MEQ2264188.1"/>
    <property type="molecule type" value="Genomic_DNA"/>
</dbReference>
<dbReference type="Proteomes" id="UP001444071">
    <property type="component" value="Unassembled WGS sequence"/>
</dbReference>
<evidence type="ECO:0000313" key="2">
    <source>
        <dbReference type="Proteomes" id="UP001444071"/>
    </source>
</evidence>
<keyword evidence="2" id="KW-1185">Reference proteome</keyword>
<organism evidence="1 2">
    <name type="scientific">Xenotaenia resolanae</name>
    <dbReference type="NCBI Taxonomy" id="208358"/>
    <lineage>
        <taxon>Eukaryota</taxon>
        <taxon>Metazoa</taxon>
        <taxon>Chordata</taxon>
        <taxon>Craniata</taxon>
        <taxon>Vertebrata</taxon>
        <taxon>Euteleostomi</taxon>
        <taxon>Actinopterygii</taxon>
        <taxon>Neopterygii</taxon>
        <taxon>Teleostei</taxon>
        <taxon>Neoteleostei</taxon>
        <taxon>Acanthomorphata</taxon>
        <taxon>Ovalentaria</taxon>
        <taxon>Atherinomorphae</taxon>
        <taxon>Cyprinodontiformes</taxon>
        <taxon>Goodeidae</taxon>
        <taxon>Xenotaenia</taxon>
    </lineage>
</organism>
<comment type="caution">
    <text evidence="1">The sequence shown here is derived from an EMBL/GenBank/DDBJ whole genome shotgun (WGS) entry which is preliminary data.</text>
</comment>
<evidence type="ECO:0000313" key="1">
    <source>
        <dbReference type="EMBL" id="MEQ2264188.1"/>
    </source>
</evidence>
<reference evidence="1 2" key="1">
    <citation type="submission" date="2021-06" db="EMBL/GenBank/DDBJ databases">
        <authorList>
            <person name="Palmer J.M."/>
        </authorList>
    </citation>
    <scope>NUCLEOTIDE SEQUENCE [LARGE SCALE GENOMIC DNA]</scope>
    <source>
        <strain evidence="1 2">XR_2019</strain>
        <tissue evidence="1">Muscle</tissue>
    </source>
</reference>
<gene>
    <name evidence="1" type="ORF">XENORESO_013169</name>
</gene>
<protein>
    <submittedName>
        <fullName evidence="1">Uncharacterized protein</fullName>
    </submittedName>
</protein>
<name>A0ABV0W5F3_9TELE</name>
<accession>A0ABV0W5F3</accession>
<sequence>MISTQFSSWRRVKVYGSVEACKTFPPCVKELSLKQVGVNLCEPFMSLADIYSPPHPSSPHISTSLGAYCTVREIPSMKTTPIPLLTPAVSNDCYDTVTLEGERWKYKQSAETERRWRRELGKKLRTEIKKRKT</sequence>
<proteinExistence type="predicted"/>